<evidence type="ECO:0000256" key="5">
    <source>
        <dbReference type="ARBA" id="ARBA00023163"/>
    </source>
</evidence>
<dbReference type="SUPFAM" id="SSF52172">
    <property type="entry name" value="CheY-like"/>
    <property type="match status" value="1"/>
</dbReference>
<dbReference type="OrthoDB" id="9802426at2"/>
<dbReference type="Pfam" id="PF00486">
    <property type="entry name" value="Trans_reg_C"/>
    <property type="match status" value="1"/>
</dbReference>
<keyword evidence="3" id="KW-0805">Transcription regulation</keyword>
<dbReference type="InterPro" id="IPR011006">
    <property type="entry name" value="CheY-like_superfamily"/>
</dbReference>
<dbReference type="PANTHER" id="PTHR48111">
    <property type="entry name" value="REGULATOR OF RPOS"/>
    <property type="match status" value="1"/>
</dbReference>
<keyword evidence="5" id="KW-0804">Transcription</keyword>
<proteinExistence type="predicted"/>
<dbReference type="RefSeq" id="WP_011395370.1">
    <property type="nucleotide sequence ID" value="NC_007645.1"/>
</dbReference>
<dbReference type="Pfam" id="PF00072">
    <property type="entry name" value="Response_reg"/>
    <property type="match status" value="1"/>
</dbReference>
<feature type="DNA-binding region" description="OmpR/PhoB-type" evidence="7">
    <location>
        <begin position="125"/>
        <end position="223"/>
    </location>
</feature>
<dbReference type="GO" id="GO:0000156">
    <property type="term" value="F:phosphorelay response regulator activity"/>
    <property type="evidence" value="ECO:0007669"/>
    <property type="project" value="TreeGrafter"/>
</dbReference>
<feature type="domain" description="OmpR/PhoB-type" evidence="9">
    <location>
        <begin position="125"/>
        <end position="223"/>
    </location>
</feature>
<evidence type="ECO:0000256" key="6">
    <source>
        <dbReference type="PROSITE-ProRule" id="PRU00169"/>
    </source>
</evidence>
<dbReference type="eggNOG" id="COG0745">
    <property type="taxonomic scope" value="Bacteria"/>
</dbReference>
<dbReference type="Proteomes" id="UP000000238">
    <property type="component" value="Chromosome"/>
</dbReference>
<protein>
    <submittedName>
        <fullName evidence="10">Response regulator consisting of a CheY-like receiver domain and a winged-helix DNA-binding domain</fullName>
    </submittedName>
</protein>
<dbReference type="HOGENOM" id="CLU_000445_30_4_6"/>
<dbReference type="InterPro" id="IPR001867">
    <property type="entry name" value="OmpR/PhoB-type_DNA-bd"/>
</dbReference>
<dbReference type="GO" id="GO:0005829">
    <property type="term" value="C:cytosol"/>
    <property type="evidence" value="ECO:0007669"/>
    <property type="project" value="TreeGrafter"/>
</dbReference>
<evidence type="ECO:0000256" key="3">
    <source>
        <dbReference type="ARBA" id="ARBA00023015"/>
    </source>
</evidence>
<dbReference type="SMART" id="SM00448">
    <property type="entry name" value="REC"/>
    <property type="match status" value="1"/>
</dbReference>
<dbReference type="Gene3D" id="6.10.250.690">
    <property type="match status" value="1"/>
</dbReference>
<dbReference type="SUPFAM" id="SSF46894">
    <property type="entry name" value="C-terminal effector domain of the bipartite response regulators"/>
    <property type="match status" value="1"/>
</dbReference>
<dbReference type="STRING" id="349521.HCH_01436"/>
<dbReference type="AlphaFoldDB" id="Q2SM27"/>
<feature type="domain" description="Response regulatory" evidence="8">
    <location>
        <begin position="2"/>
        <end position="115"/>
    </location>
</feature>
<dbReference type="KEGG" id="hch:HCH_01436"/>
<evidence type="ECO:0000313" key="10">
    <source>
        <dbReference type="EMBL" id="ABC28297.1"/>
    </source>
</evidence>
<dbReference type="CDD" id="cd00383">
    <property type="entry name" value="trans_reg_C"/>
    <property type="match status" value="1"/>
</dbReference>
<reference evidence="10 11" key="1">
    <citation type="journal article" date="2005" name="Nucleic Acids Res.">
        <title>Genomic blueprint of Hahella chejuensis, a marine microbe producing an algicidal agent.</title>
        <authorList>
            <person name="Jeong H."/>
            <person name="Yim J.H."/>
            <person name="Lee C."/>
            <person name="Choi S.-H."/>
            <person name="Park Y.K."/>
            <person name="Yoon S.H."/>
            <person name="Hur C.-G."/>
            <person name="Kang H.-Y."/>
            <person name="Kim D."/>
            <person name="Lee H.H."/>
            <person name="Park K.H."/>
            <person name="Park S.-H."/>
            <person name="Park H.-S."/>
            <person name="Lee H.K."/>
            <person name="Oh T.K."/>
            <person name="Kim J.F."/>
        </authorList>
    </citation>
    <scope>NUCLEOTIDE SEQUENCE [LARGE SCALE GENOMIC DNA]</scope>
    <source>
        <strain evidence="10 11">KCTC 2396</strain>
    </source>
</reference>
<evidence type="ECO:0000313" key="11">
    <source>
        <dbReference type="Proteomes" id="UP000000238"/>
    </source>
</evidence>
<evidence type="ECO:0000256" key="2">
    <source>
        <dbReference type="ARBA" id="ARBA00023012"/>
    </source>
</evidence>
<keyword evidence="2" id="KW-0902">Two-component regulatory system</keyword>
<keyword evidence="4 7" id="KW-0238">DNA-binding</keyword>
<evidence type="ECO:0000256" key="7">
    <source>
        <dbReference type="PROSITE-ProRule" id="PRU01091"/>
    </source>
</evidence>
<sequence length="226" mass="25861">MNLLLIDDDNDLARLLNRYFQRFGWELRHASAPSIAYAQLKQSQPDAIILDVMLPEEDGFSVCRKLRHDYTTPIIMLTARGEVTDRIVGLEIGADDYLPKPFEPRELAARIQSITRRHASTEKPVPLMYFRDLEINLTTQEVLVAGRPLTLTTSEFRLLQLFASAPGKVFSRDEIMNSLKGTEVELFSRAIDITVSRLRQKMKTKSKREFIKTVWGAGYRFVGEAL</sequence>
<dbReference type="EMBL" id="CP000155">
    <property type="protein sequence ID" value="ABC28297.1"/>
    <property type="molecule type" value="Genomic_DNA"/>
</dbReference>
<dbReference type="Gene3D" id="3.40.50.2300">
    <property type="match status" value="1"/>
</dbReference>
<name>Q2SM27_HAHCH</name>
<evidence type="ECO:0000256" key="1">
    <source>
        <dbReference type="ARBA" id="ARBA00022553"/>
    </source>
</evidence>
<keyword evidence="1 6" id="KW-0597">Phosphoprotein</keyword>
<dbReference type="Gene3D" id="1.10.10.10">
    <property type="entry name" value="Winged helix-like DNA-binding domain superfamily/Winged helix DNA-binding domain"/>
    <property type="match status" value="1"/>
</dbReference>
<dbReference type="InterPro" id="IPR036388">
    <property type="entry name" value="WH-like_DNA-bd_sf"/>
</dbReference>
<evidence type="ECO:0000259" key="9">
    <source>
        <dbReference type="PROSITE" id="PS51755"/>
    </source>
</evidence>
<organism evidence="10 11">
    <name type="scientific">Hahella chejuensis (strain KCTC 2396)</name>
    <dbReference type="NCBI Taxonomy" id="349521"/>
    <lineage>
        <taxon>Bacteria</taxon>
        <taxon>Pseudomonadati</taxon>
        <taxon>Pseudomonadota</taxon>
        <taxon>Gammaproteobacteria</taxon>
        <taxon>Oceanospirillales</taxon>
        <taxon>Hahellaceae</taxon>
        <taxon>Hahella</taxon>
    </lineage>
</organism>
<dbReference type="PROSITE" id="PS50110">
    <property type="entry name" value="RESPONSE_REGULATORY"/>
    <property type="match status" value="1"/>
</dbReference>
<dbReference type="InterPro" id="IPR039420">
    <property type="entry name" value="WalR-like"/>
</dbReference>
<dbReference type="GO" id="GO:0006355">
    <property type="term" value="P:regulation of DNA-templated transcription"/>
    <property type="evidence" value="ECO:0007669"/>
    <property type="project" value="InterPro"/>
</dbReference>
<gene>
    <name evidence="10" type="ordered locus">HCH_01436</name>
</gene>
<evidence type="ECO:0000256" key="4">
    <source>
        <dbReference type="ARBA" id="ARBA00023125"/>
    </source>
</evidence>
<evidence type="ECO:0000259" key="8">
    <source>
        <dbReference type="PROSITE" id="PS50110"/>
    </source>
</evidence>
<dbReference type="GO" id="GO:0000976">
    <property type="term" value="F:transcription cis-regulatory region binding"/>
    <property type="evidence" value="ECO:0007669"/>
    <property type="project" value="TreeGrafter"/>
</dbReference>
<feature type="modified residue" description="4-aspartylphosphate" evidence="6">
    <location>
        <position position="51"/>
    </location>
</feature>
<dbReference type="InterPro" id="IPR001789">
    <property type="entry name" value="Sig_transdc_resp-reg_receiver"/>
</dbReference>
<dbReference type="PROSITE" id="PS51755">
    <property type="entry name" value="OMPR_PHOB"/>
    <property type="match status" value="1"/>
</dbReference>
<keyword evidence="11" id="KW-1185">Reference proteome</keyword>
<accession>Q2SM27</accession>
<dbReference type="InterPro" id="IPR016032">
    <property type="entry name" value="Sig_transdc_resp-reg_C-effctor"/>
</dbReference>
<dbReference type="SMART" id="SM00862">
    <property type="entry name" value="Trans_reg_C"/>
    <property type="match status" value="1"/>
</dbReference>
<dbReference type="GO" id="GO:0032993">
    <property type="term" value="C:protein-DNA complex"/>
    <property type="evidence" value="ECO:0007669"/>
    <property type="project" value="TreeGrafter"/>
</dbReference>
<dbReference type="PANTHER" id="PTHR48111:SF4">
    <property type="entry name" value="DNA-BINDING DUAL TRANSCRIPTIONAL REGULATOR OMPR"/>
    <property type="match status" value="1"/>
</dbReference>